<dbReference type="Pfam" id="PF09458">
    <property type="entry name" value="H_lectin"/>
    <property type="match status" value="1"/>
</dbReference>
<feature type="region of interest" description="Disordered" evidence="1">
    <location>
        <begin position="1"/>
        <end position="66"/>
    </location>
</feature>
<dbReference type="Proteomes" id="UP000192596">
    <property type="component" value="Unassembled WGS sequence"/>
</dbReference>
<dbReference type="Gene3D" id="2.60.40.2080">
    <property type="match status" value="2"/>
</dbReference>
<dbReference type="STRING" id="1507870.A0A1V8SD05"/>
<evidence type="ECO:0000313" key="3">
    <source>
        <dbReference type="EMBL" id="OQN97026.1"/>
    </source>
</evidence>
<accession>A0A1V8SD05</accession>
<comment type="caution">
    <text evidence="3">The sequence shown here is derived from an EMBL/GenBank/DDBJ whole genome shotgun (WGS) entry which is preliminary data.</text>
</comment>
<dbReference type="AlphaFoldDB" id="A0A1V8SD05"/>
<evidence type="ECO:0000256" key="1">
    <source>
        <dbReference type="SAM" id="MobiDB-lite"/>
    </source>
</evidence>
<protein>
    <recommendedName>
        <fullName evidence="2">H-type lectin domain-containing protein</fullName>
    </recommendedName>
</protein>
<dbReference type="GO" id="GO:0030246">
    <property type="term" value="F:carbohydrate binding"/>
    <property type="evidence" value="ECO:0007669"/>
    <property type="project" value="InterPro"/>
</dbReference>
<keyword evidence="4" id="KW-1185">Reference proteome</keyword>
<dbReference type="GO" id="GO:0007155">
    <property type="term" value="P:cell adhesion"/>
    <property type="evidence" value="ECO:0007669"/>
    <property type="project" value="InterPro"/>
</dbReference>
<feature type="compositionally biased region" description="Basic and acidic residues" evidence="1">
    <location>
        <begin position="15"/>
        <end position="24"/>
    </location>
</feature>
<gene>
    <name evidence="3" type="ORF">B0A48_16830</name>
</gene>
<evidence type="ECO:0000313" key="4">
    <source>
        <dbReference type="Proteomes" id="UP000192596"/>
    </source>
</evidence>
<proteinExistence type="predicted"/>
<dbReference type="InParanoid" id="A0A1V8SD05"/>
<sequence>MSSWMPSFGGGGGKGQEEEAKQWREGTLGTGDEFFTHSRDPGEDNGHFKVSDVRPKPKTADRGASRLVRLPKGHYEKPPVIAKGLKMLDLNGASKDHFEKAALDLHVEVFVDNERIVSPLIQAWLSDEKTQLIYDAELVWMEAKEDAHDSAFLTTTFDLTKGETEKSMKYPKSFPKDSEVEVSGWLQGFRFKTDDKADFQCDFYPSKVTNKGFTAHVDCGESCERLDVTWIVNKKGKKKVATGSFSTEDVEDKKDGSVSGKVEFEKGIFTSAPTVLVALSQFDLKGGQDLKIGVEVSNVSKTGFKWTIKAGGKDALRSAEATYFTLGYA</sequence>
<dbReference type="InterPro" id="IPR019019">
    <property type="entry name" value="H-type_lectin_domain"/>
</dbReference>
<organism evidence="3 4">
    <name type="scientific">Cryoendolithus antarcticus</name>
    <dbReference type="NCBI Taxonomy" id="1507870"/>
    <lineage>
        <taxon>Eukaryota</taxon>
        <taxon>Fungi</taxon>
        <taxon>Dikarya</taxon>
        <taxon>Ascomycota</taxon>
        <taxon>Pezizomycotina</taxon>
        <taxon>Dothideomycetes</taxon>
        <taxon>Dothideomycetidae</taxon>
        <taxon>Cladosporiales</taxon>
        <taxon>Cladosporiaceae</taxon>
        <taxon>Cryoendolithus</taxon>
    </lineage>
</organism>
<name>A0A1V8SD05_9PEZI</name>
<dbReference type="OrthoDB" id="291007at2759"/>
<dbReference type="EMBL" id="NAJO01000058">
    <property type="protein sequence ID" value="OQN97026.1"/>
    <property type="molecule type" value="Genomic_DNA"/>
</dbReference>
<feature type="domain" description="H-type lectin" evidence="2">
    <location>
        <begin position="261"/>
        <end position="324"/>
    </location>
</feature>
<reference evidence="4" key="1">
    <citation type="submission" date="2017-03" db="EMBL/GenBank/DDBJ databases">
        <title>Genomes of endolithic fungi from Antarctica.</title>
        <authorList>
            <person name="Coleine C."/>
            <person name="Masonjones S."/>
            <person name="Stajich J.E."/>
        </authorList>
    </citation>
    <scope>NUCLEOTIDE SEQUENCE [LARGE SCALE GENOMIC DNA]</scope>
    <source>
        <strain evidence="4">CCFEE 5527</strain>
    </source>
</reference>
<dbReference type="InterPro" id="IPR037221">
    <property type="entry name" value="H-type_lectin_dom_sf"/>
</dbReference>
<feature type="compositionally biased region" description="Basic and acidic residues" evidence="1">
    <location>
        <begin position="34"/>
        <end position="64"/>
    </location>
</feature>
<evidence type="ECO:0000259" key="2">
    <source>
        <dbReference type="Pfam" id="PF09458"/>
    </source>
</evidence>
<dbReference type="SUPFAM" id="SSF141086">
    <property type="entry name" value="Agglutinin HPA-like"/>
    <property type="match status" value="1"/>
</dbReference>